<comment type="caution">
    <text evidence="1">The sequence shown here is derived from an EMBL/GenBank/DDBJ whole genome shotgun (WGS) entry which is preliminary data.</text>
</comment>
<dbReference type="PANTHER" id="PTHR45947">
    <property type="entry name" value="SULFOQUINOVOSYL TRANSFERASE SQD2"/>
    <property type="match status" value="1"/>
</dbReference>
<reference evidence="2" key="1">
    <citation type="journal article" date="2023" name="Commun. Biol.">
        <title>Genome analysis of Parmales, the sister group of diatoms, reveals the evolutionary specialization of diatoms from phago-mixotrophs to photoautotrophs.</title>
        <authorList>
            <person name="Ban H."/>
            <person name="Sato S."/>
            <person name="Yoshikawa S."/>
            <person name="Yamada K."/>
            <person name="Nakamura Y."/>
            <person name="Ichinomiya M."/>
            <person name="Sato N."/>
            <person name="Blanc-Mathieu R."/>
            <person name="Endo H."/>
            <person name="Kuwata A."/>
            <person name="Ogata H."/>
        </authorList>
    </citation>
    <scope>NUCLEOTIDE SEQUENCE [LARGE SCALE GENOMIC DNA]</scope>
</reference>
<dbReference type="GO" id="GO:0016757">
    <property type="term" value="F:glycosyltransferase activity"/>
    <property type="evidence" value="ECO:0007669"/>
    <property type="project" value="TreeGrafter"/>
</dbReference>
<sequence>MDCIPVQFVGEGTMMRTDTKVGLRRSGWVGASVGLYKGGREGGEGGCWEGMQLVSFSQTVVYVPSDVISEDGGYRDYIALNIPVGGGFGWGSVGEALALHFLSRGRKIVLTNAVHGGVLRESTRKVLKGTLEANEGRLKGVEEMTVFHAVGKDMIETTGVWGRVNVGILFSETVKWEREEMEELRKFDVLLAGSEWNKRVLEQAGRGMGVELKVDVFRQGIDKGMWGVGRKHRNGEIVEEGKEFVVFSGGKLEPRKGQDILIAALRIFQAQHSDVRLVFAWQNYWPETMSGIDESGLVEGIPEWDDITGALRIVEWLGKNGIDEDRATDLGRPSQSELAAVLETLVDVAVFTNRCEGGTNLVAMESIGSGVCTILSGNTGHMDVVERVCLGLGGAGCLVLEEQTEKGDGWWESNVEEVVRRLEEVYGDREGRMRVGRRGRERVWDWGEEIDKVLGMLEGMEGGRECERAEGSCSV</sequence>
<gene>
    <name evidence="1" type="ORF">TrCOL_g8290</name>
</gene>
<dbReference type="SUPFAM" id="SSF53756">
    <property type="entry name" value="UDP-Glycosyltransferase/glycogen phosphorylase"/>
    <property type="match status" value="1"/>
</dbReference>
<name>A0A9W7FVS4_9STRA</name>
<accession>A0A9W7FVS4</accession>
<dbReference type="Gene3D" id="3.40.50.2000">
    <property type="entry name" value="Glycogen Phosphorylase B"/>
    <property type="match status" value="1"/>
</dbReference>
<keyword evidence="2" id="KW-1185">Reference proteome</keyword>
<evidence type="ECO:0000313" key="2">
    <source>
        <dbReference type="Proteomes" id="UP001165065"/>
    </source>
</evidence>
<proteinExistence type="predicted"/>
<dbReference type="PANTHER" id="PTHR45947:SF3">
    <property type="entry name" value="SULFOQUINOVOSYL TRANSFERASE SQD2"/>
    <property type="match status" value="1"/>
</dbReference>
<organism evidence="1 2">
    <name type="scientific">Triparma columacea</name>
    <dbReference type="NCBI Taxonomy" id="722753"/>
    <lineage>
        <taxon>Eukaryota</taxon>
        <taxon>Sar</taxon>
        <taxon>Stramenopiles</taxon>
        <taxon>Ochrophyta</taxon>
        <taxon>Bolidophyceae</taxon>
        <taxon>Parmales</taxon>
        <taxon>Triparmaceae</taxon>
        <taxon>Triparma</taxon>
    </lineage>
</organism>
<dbReference type="OrthoDB" id="199930at2759"/>
<dbReference type="EMBL" id="BRYA01000494">
    <property type="protein sequence ID" value="GMI19445.1"/>
    <property type="molecule type" value="Genomic_DNA"/>
</dbReference>
<dbReference type="AlphaFoldDB" id="A0A9W7FVS4"/>
<evidence type="ECO:0000313" key="1">
    <source>
        <dbReference type="EMBL" id="GMI19445.1"/>
    </source>
</evidence>
<protein>
    <recommendedName>
        <fullName evidence="3">Glycosyl transferase family 1 domain-containing protein</fullName>
    </recommendedName>
</protein>
<dbReference type="InterPro" id="IPR050194">
    <property type="entry name" value="Glycosyltransferase_grp1"/>
</dbReference>
<evidence type="ECO:0008006" key="3">
    <source>
        <dbReference type="Google" id="ProtNLM"/>
    </source>
</evidence>
<dbReference type="Proteomes" id="UP001165065">
    <property type="component" value="Unassembled WGS sequence"/>
</dbReference>